<dbReference type="VEuPathDB" id="FungiDB:AeMF1_018792"/>
<accession>A0A6G0WLG9</accession>
<reference evidence="1 2" key="1">
    <citation type="submission" date="2019-07" db="EMBL/GenBank/DDBJ databases">
        <title>Genomics analysis of Aphanomyces spp. identifies a new class of oomycete effector associated with host adaptation.</title>
        <authorList>
            <person name="Gaulin E."/>
        </authorList>
    </citation>
    <scope>NUCLEOTIDE SEQUENCE [LARGE SCALE GENOMIC DNA]</scope>
    <source>
        <strain evidence="1 2">ATCC 201684</strain>
    </source>
</reference>
<organism evidence="1 2">
    <name type="scientific">Aphanomyces euteiches</name>
    <dbReference type="NCBI Taxonomy" id="100861"/>
    <lineage>
        <taxon>Eukaryota</taxon>
        <taxon>Sar</taxon>
        <taxon>Stramenopiles</taxon>
        <taxon>Oomycota</taxon>
        <taxon>Saprolegniomycetes</taxon>
        <taxon>Saprolegniales</taxon>
        <taxon>Verrucalvaceae</taxon>
        <taxon>Aphanomyces</taxon>
    </lineage>
</organism>
<evidence type="ECO:0000313" key="1">
    <source>
        <dbReference type="EMBL" id="KAF0728129.1"/>
    </source>
</evidence>
<proteinExistence type="predicted"/>
<dbReference type="AlphaFoldDB" id="A0A6G0WLG9"/>
<dbReference type="OrthoDB" id="119163at2759"/>
<name>A0A6G0WLG9_9STRA</name>
<sequence length="175" mass="19779">MMRGCTSRGVLTIPEMDFVKPSLMTAPTFVFPAPFLPGTYGEDVVRDVAEFTAAFAAQSATLKDFVMMNESSVCGNTRTDRKKIALPKDQALLWQNPPTNFLSPWGVGPCEVWLDDTRVLYLPNCKGNNSKAGGWYIQVDWTSCVDECTMAFYFVEIHWPQWRAYKNCARLFRPA</sequence>
<keyword evidence="2" id="KW-1185">Reference proteome</keyword>
<dbReference type="EMBL" id="VJMJ01000181">
    <property type="protein sequence ID" value="KAF0728129.1"/>
    <property type="molecule type" value="Genomic_DNA"/>
</dbReference>
<comment type="caution">
    <text evidence="1">The sequence shown here is derived from an EMBL/GenBank/DDBJ whole genome shotgun (WGS) entry which is preliminary data.</text>
</comment>
<dbReference type="Proteomes" id="UP000481153">
    <property type="component" value="Unassembled WGS sequence"/>
</dbReference>
<gene>
    <name evidence="1" type="ORF">Ae201684_013955</name>
</gene>
<evidence type="ECO:0000313" key="2">
    <source>
        <dbReference type="Proteomes" id="UP000481153"/>
    </source>
</evidence>
<protein>
    <submittedName>
        <fullName evidence="1">Uncharacterized protein</fullName>
    </submittedName>
</protein>